<evidence type="ECO:0000256" key="1">
    <source>
        <dbReference type="SAM" id="Phobius"/>
    </source>
</evidence>
<keyword evidence="2" id="KW-0732">Signal</keyword>
<evidence type="ECO:0008006" key="5">
    <source>
        <dbReference type="Google" id="ProtNLM"/>
    </source>
</evidence>
<dbReference type="RefSeq" id="WP_380580169.1">
    <property type="nucleotide sequence ID" value="NZ_JBHSQJ010000014.1"/>
</dbReference>
<evidence type="ECO:0000256" key="2">
    <source>
        <dbReference type="SAM" id="SignalP"/>
    </source>
</evidence>
<name>A0ABW1FVS4_9ACTN</name>
<proteinExistence type="predicted"/>
<dbReference type="EMBL" id="JBHSQJ010000014">
    <property type="protein sequence ID" value="MFC5906600.1"/>
    <property type="molecule type" value="Genomic_DNA"/>
</dbReference>
<protein>
    <recommendedName>
        <fullName evidence="5">Sortase</fullName>
    </recommendedName>
</protein>
<comment type="caution">
    <text evidence="3">The sequence shown here is derived from an EMBL/GenBank/DDBJ whole genome shotgun (WGS) entry which is preliminary data.</text>
</comment>
<keyword evidence="1" id="KW-0812">Transmembrane</keyword>
<accession>A0ABW1FVS4</accession>
<evidence type="ECO:0000313" key="4">
    <source>
        <dbReference type="Proteomes" id="UP001596174"/>
    </source>
</evidence>
<organism evidence="3 4">
    <name type="scientific">Streptacidiphilus monticola</name>
    <dbReference type="NCBI Taxonomy" id="2161674"/>
    <lineage>
        <taxon>Bacteria</taxon>
        <taxon>Bacillati</taxon>
        <taxon>Actinomycetota</taxon>
        <taxon>Actinomycetes</taxon>
        <taxon>Kitasatosporales</taxon>
        <taxon>Streptomycetaceae</taxon>
        <taxon>Streptacidiphilus</taxon>
    </lineage>
</organism>
<reference evidence="4" key="1">
    <citation type="journal article" date="2019" name="Int. J. Syst. Evol. Microbiol.">
        <title>The Global Catalogue of Microorganisms (GCM) 10K type strain sequencing project: providing services to taxonomists for standard genome sequencing and annotation.</title>
        <authorList>
            <consortium name="The Broad Institute Genomics Platform"/>
            <consortium name="The Broad Institute Genome Sequencing Center for Infectious Disease"/>
            <person name="Wu L."/>
            <person name="Ma J."/>
        </authorList>
    </citation>
    <scope>NUCLEOTIDE SEQUENCE [LARGE SCALE GENOMIC DNA]</scope>
    <source>
        <strain evidence="4">JCM 4816</strain>
    </source>
</reference>
<gene>
    <name evidence="3" type="ORF">ACFP3V_05120</name>
</gene>
<keyword evidence="1" id="KW-1133">Transmembrane helix</keyword>
<feature type="transmembrane region" description="Helical" evidence="1">
    <location>
        <begin position="145"/>
        <end position="165"/>
    </location>
</feature>
<keyword evidence="4" id="KW-1185">Reference proteome</keyword>
<keyword evidence="1" id="KW-0472">Membrane</keyword>
<sequence>MARWRAGAVLCVAVALLGAAPSAHADTEPAAPVVVGVDTGALAVEPGLARPGGTVDLHSVADCGGTVRGTVRSAAFGAPVELSLAADGGLYGQALVSPSALPGPYAVVEYCQGTVVARGSLNVGELSAPDTGGGWAAARPGTGPLGYGAVGLTIASLLGAGVLAWRRWAHD</sequence>
<evidence type="ECO:0000313" key="3">
    <source>
        <dbReference type="EMBL" id="MFC5906600.1"/>
    </source>
</evidence>
<dbReference type="Proteomes" id="UP001596174">
    <property type="component" value="Unassembled WGS sequence"/>
</dbReference>
<feature type="signal peptide" evidence="2">
    <location>
        <begin position="1"/>
        <end position="25"/>
    </location>
</feature>
<feature type="chain" id="PRO_5047029250" description="Sortase" evidence="2">
    <location>
        <begin position="26"/>
        <end position="171"/>
    </location>
</feature>